<dbReference type="EMBL" id="ADZX01000906">
    <property type="protein sequence ID" value="EFK95058.1"/>
    <property type="molecule type" value="Genomic_DNA"/>
</dbReference>
<gene>
    <name evidence="1" type="ORF">LDC_2936</name>
</gene>
<dbReference type="AlphaFoldDB" id="D9PN07"/>
<comment type="caution">
    <text evidence="1">The sequence shown here is derived from an EMBL/GenBank/DDBJ whole genome shotgun (WGS) entry which is preliminary data.</text>
</comment>
<reference evidence="1" key="2">
    <citation type="journal article" date="2011" name="Microb. Ecol.">
        <title>Taxonomic and Functional Metagenomic Profiling of the Microbial Community in the Anoxic Sediment of a Sub-saline Shallow Lake (Laguna de Carrizo, Central Spain).</title>
        <authorList>
            <person name="Ferrer M."/>
            <person name="Guazzaroni M.E."/>
            <person name="Richter M."/>
            <person name="Garcia-Salamanca A."/>
            <person name="Yarza P."/>
            <person name="Suarez-Suarez A."/>
            <person name="Solano J."/>
            <person name="Alcaide M."/>
            <person name="van Dillewijn P."/>
            <person name="Molina-Henares M.A."/>
            <person name="Lopez-Cortes N."/>
            <person name="Al-Ramahi Y."/>
            <person name="Guerrero C."/>
            <person name="Acosta A."/>
            <person name="de Eugenio L.I."/>
            <person name="Martinez V."/>
            <person name="Marques S."/>
            <person name="Rojo F."/>
            <person name="Santero E."/>
            <person name="Genilloud O."/>
            <person name="Perez-Perez J."/>
            <person name="Rossello-Mora R."/>
            <person name="Ramos J.L."/>
        </authorList>
    </citation>
    <scope>NUCLEOTIDE SEQUENCE</scope>
</reference>
<organism evidence="1">
    <name type="scientific">sediment metagenome</name>
    <dbReference type="NCBI Taxonomy" id="749907"/>
    <lineage>
        <taxon>unclassified sequences</taxon>
        <taxon>metagenomes</taxon>
        <taxon>ecological metagenomes</taxon>
    </lineage>
</organism>
<name>D9PN07_9ZZZZ</name>
<proteinExistence type="predicted"/>
<reference evidence="1" key="1">
    <citation type="submission" date="2010-07" db="EMBL/GenBank/DDBJ databases">
        <authorList>
            <consortium name="CONSOLIDER consortium CSD2007-00005"/>
            <person name="Guazzaroni M.-E."/>
            <person name="Richter M."/>
            <person name="Garcia-Salamanca A."/>
            <person name="Yarza P."/>
            <person name="Ferrer M."/>
        </authorList>
    </citation>
    <scope>NUCLEOTIDE SEQUENCE</scope>
</reference>
<sequence>MLHALREAAFELSDAGVRAAKSAWWAQELAAMAQGRPSHPIGVALLPLPTAPWQVLAAALLEAASAETSAPVDGEHAVLQLRPLAEAIAAVEGQVFACVDTPYDVEPIAVHLLAQRLLVGQAADDAGRIPLHLLARHQLGRNAIREGGAGVAVHDWARELLQRAPAHLPAAAPFRRMCWVQDRAMLARLASGAPQPARPGLGDLWRTWRAALG</sequence>
<evidence type="ECO:0000313" key="1">
    <source>
        <dbReference type="EMBL" id="EFK95058.1"/>
    </source>
</evidence>
<accession>D9PN07</accession>
<protein>
    <recommendedName>
        <fullName evidence="2">Phytoene synthase</fullName>
    </recommendedName>
</protein>
<evidence type="ECO:0008006" key="2">
    <source>
        <dbReference type="Google" id="ProtNLM"/>
    </source>
</evidence>